<dbReference type="InterPro" id="IPR025857">
    <property type="entry name" value="MacB_PCD"/>
</dbReference>
<dbReference type="Proteomes" id="UP000241964">
    <property type="component" value="Unassembled WGS sequence"/>
</dbReference>
<name>A0A2P8G3W2_9BACT</name>
<dbReference type="InterPro" id="IPR003838">
    <property type="entry name" value="ABC3_permease_C"/>
</dbReference>
<feature type="transmembrane region" description="Helical" evidence="7">
    <location>
        <begin position="375"/>
        <end position="397"/>
    </location>
</feature>
<evidence type="ECO:0000256" key="2">
    <source>
        <dbReference type="ARBA" id="ARBA00022475"/>
    </source>
</evidence>
<feature type="domain" description="MacB-like periplasmic core" evidence="9">
    <location>
        <begin position="61"/>
        <end position="279"/>
    </location>
</feature>
<dbReference type="OrthoDB" id="5933722at2"/>
<evidence type="ECO:0000256" key="1">
    <source>
        <dbReference type="ARBA" id="ARBA00004651"/>
    </source>
</evidence>
<feature type="transmembrane region" description="Helical" evidence="7">
    <location>
        <begin position="763"/>
        <end position="786"/>
    </location>
</feature>
<feature type="domain" description="ABC3 transporter permease C-terminal" evidence="8">
    <location>
        <begin position="330"/>
        <end position="443"/>
    </location>
</feature>
<feature type="domain" description="MacB-like periplasmic core" evidence="9">
    <location>
        <begin position="472"/>
        <end position="632"/>
    </location>
</feature>
<organism evidence="10 11">
    <name type="scientific">Dyadobacter jiangsuensis</name>
    <dbReference type="NCBI Taxonomy" id="1591085"/>
    <lineage>
        <taxon>Bacteria</taxon>
        <taxon>Pseudomonadati</taxon>
        <taxon>Bacteroidota</taxon>
        <taxon>Cytophagia</taxon>
        <taxon>Cytophagales</taxon>
        <taxon>Spirosomataceae</taxon>
        <taxon>Dyadobacter</taxon>
    </lineage>
</organism>
<sequence length="831" mass="92162">MKRGEEGGKGEGKKGIFVFYILPFLLPPFPPFPPSSQTPKTMLKSYIKIAIRNLWKHKLFSFINITGLGLAMSFCFMQLVQVQSSFEKDSFHPYPERTFRILTDATDNVGEKHSLASTPFPLGQKLADGQSVIEKTVRINRSFGANLSNGIKTLRTYGLYVEPAYFEVFGFPLEKGKPATEPWTAVLTHDMAERYFGDANPIGKTLTNSEIGTFTITGVFKPLKKFRTHLDADIVISMATLPLVNKDIKTDDWLSYNTYTFAFLTKGSSRADLDQALARVSAENQKTVRFKDIKTHSFRSQALSEISPDWEGLLDNPNVEPIWKMGVSLLIPLVIIILAGFNYINLTLTRSLSRAREVGVRKVAGAKKFQLISQFLVETIVIALLAFGLGYLGLVFLQEYIHVGWLTWEVSDTRMLWAIFIGFTLFTGFLAGILPARILSSYQPVQILKGEMAPTGLGKFGFRKTLTIIQFVVALVFMTGTGIMNSQFEFMANDNQNFNRKNILNVPLAPDSDFKLLANEMSREAGVKRVGLTSATLNEGAGKAKLAPLSGQSTANPLETFIYAADRNFIENMRLQFVAGENVPATTDTTVHFVVLNQKAAQSLGWKNPKEAVGQTILLNETQVIVSGIVKNFCFMRYELPVAPLVLAFDPREIKVLSLEVAAGTDREHLAAALGKTWKQYHPHESFVYSWYEDQLYEDYLENEDQKITDLLVFVVFTIAAMGLLGMVTYSTAKRVKEVGVRKVMGASTAQIMRLLSGSFVKLILIAAIIAMPIGYGLGALFLNIFTYHPSLGPGVFLTCIGSLGLIGLLTIGIQTYKAASTNPAETLRND</sequence>
<dbReference type="RefSeq" id="WP_106596111.1">
    <property type="nucleotide sequence ID" value="NZ_PYAS01000006.1"/>
</dbReference>
<comment type="caution">
    <text evidence="10">The sequence shown here is derived from an EMBL/GenBank/DDBJ whole genome shotgun (WGS) entry which is preliminary data.</text>
</comment>
<protein>
    <submittedName>
        <fullName evidence="10">Putative ABC transport system permease protein</fullName>
    </submittedName>
</protein>
<feature type="transmembrane region" description="Helical" evidence="7">
    <location>
        <begin position="417"/>
        <end position="439"/>
    </location>
</feature>
<comment type="similarity">
    <text evidence="6">Belongs to the ABC-4 integral membrane protein family.</text>
</comment>
<evidence type="ECO:0000256" key="6">
    <source>
        <dbReference type="ARBA" id="ARBA00038076"/>
    </source>
</evidence>
<dbReference type="InterPro" id="IPR050250">
    <property type="entry name" value="Macrolide_Exporter_MacB"/>
</dbReference>
<evidence type="ECO:0000256" key="5">
    <source>
        <dbReference type="ARBA" id="ARBA00023136"/>
    </source>
</evidence>
<feature type="transmembrane region" description="Helical" evidence="7">
    <location>
        <begin position="711"/>
        <end position="733"/>
    </location>
</feature>
<proteinExistence type="inferred from homology"/>
<evidence type="ECO:0000256" key="4">
    <source>
        <dbReference type="ARBA" id="ARBA00022989"/>
    </source>
</evidence>
<gene>
    <name evidence="10" type="ORF">CLV60_106273</name>
</gene>
<dbReference type="AlphaFoldDB" id="A0A2P8G3W2"/>
<evidence type="ECO:0000259" key="9">
    <source>
        <dbReference type="Pfam" id="PF12704"/>
    </source>
</evidence>
<feature type="transmembrane region" description="Helical" evidence="7">
    <location>
        <begin position="466"/>
        <end position="484"/>
    </location>
</feature>
<dbReference type="EMBL" id="PYAS01000006">
    <property type="protein sequence ID" value="PSL28670.1"/>
    <property type="molecule type" value="Genomic_DNA"/>
</dbReference>
<evidence type="ECO:0000259" key="8">
    <source>
        <dbReference type="Pfam" id="PF02687"/>
    </source>
</evidence>
<evidence type="ECO:0000256" key="7">
    <source>
        <dbReference type="SAM" id="Phobius"/>
    </source>
</evidence>
<keyword evidence="11" id="KW-1185">Reference proteome</keyword>
<evidence type="ECO:0000256" key="3">
    <source>
        <dbReference type="ARBA" id="ARBA00022692"/>
    </source>
</evidence>
<feature type="domain" description="ABC3 transporter permease C-terminal" evidence="8">
    <location>
        <begin position="712"/>
        <end position="824"/>
    </location>
</feature>
<feature type="transmembrane region" description="Helical" evidence="7">
    <location>
        <begin position="59"/>
        <end position="80"/>
    </location>
</feature>
<dbReference type="GO" id="GO:0005886">
    <property type="term" value="C:plasma membrane"/>
    <property type="evidence" value="ECO:0007669"/>
    <property type="project" value="UniProtKB-SubCell"/>
</dbReference>
<dbReference type="PANTHER" id="PTHR30572:SF4">
    <property type="entry name" value="ABC TRANSPORTER PERMEASE YTRF"/>
    <property type="match status" value="1"/>
</dbReference>
<keyword evidence="5 7" id="KW-0472">Membrane</keyword>
<dbReference type="PANTHER" id="PTHR30572">
    <property type="entry name" value="MEMBRANE COMPONENT OF TRANSPORTER-RELATED"/>
    <property type="match status" value="1"/>
</dbReference>
<dbReference type="Pfam" id="PF02687">
    <property type="entry name" value="FtsX"/>
    <property type="match status" value="2"/>
</dbReference>
<reference evidence="10 11" key="1">
    <citation type="submission" date="2018-03" db="EMBL/GenBank/DDBJ databases">
        <title>Genomic Encyclopedia of Archaeal and Bacterial Type Strains, Phase II (KMG-II): from individual species to whole genera.</title>
        <authorList>
            <person name="Goeker M."/>
        </authorList>
    </citation>
    <scope>NUCLEOTIDE SEQUENCE [LARGE SCALE GENOMIC DNA]</scope>
    <source>
        <strain evidence="10 11">DSM 29057</strain>
    </source>
</reference>
<accession>A0A2P8G3W2</accession>
<keyword evidence="3 7" id="KW-0812">Transmembrane</keyword>
<comment type="subcellular location">
    <subcellularLocation>
        <location evidence="1">Cell membrane</location>
        <topology evidence="1">Multi-pass membrane protein</topology>
    </subcellularLocation>
</comment>
<keyword evidence="2" id="KW-1003">Cell membrane</keyword>
<dbReference type="GO" id="GO:0022857">
    <property type="term" value="F:transmembrane transporter activity"/>
    <property type="evidence" value="ECO:0007669"/>
    <property type="project" value="TreeGrafter"/>
</dbReference>
<evidence type="ECO:0000313" key="10">
    <source>
        <dbReference type="EMBL" id="PSL28670.1"/>
    </source>
</evidence>
<feature type="transmembrane region" description="Helical" evidence="7">
    <location>
        <begin position="322"/>
        <end position="344"/>
    </location>
</feature>
<dbReference type="Pfam" id="PF12704">
    <property type="entry name" value="MacB_PCD"/>
    <property type="match status" value="2"/>
</dbReference>
<feature type="transmembrane region" description="Helical" evidence="7">
    <location>
        <begin position="792"/>
        <end position="814"/>
    </location>
</feature>
<keyword evidence="4 7" id="KW-1133">Transmembrane helix</keyword>
<evidence type="ECO:0000313" key="11">
    <source>
        <dbReference type="Proteomes" id="UP000241964"/>
    </source>
</evidence>